<evidence type="ECO:0000313" key="3">
    <source>
        <dbReference type="Proteomes" id="UP000245489"/>
    </source>
</evidence>
<dbReference type="InterPro" id="IPR036680">
    <property type="entry name" value="SPOR-like_sf"/>
</dbReference>
<name>A0A316E3H3_9BACT</name>
<dbReference type="InterPro" id="IPR007730">
    <property type="entry name" value="SPOR-like_dom"/>
</dbReference>
<dbReference type="Proteomes" id="UP000245489">
    <property type="component" value="Unassembled WGS sequence"/>
</dbReference>
<comment type="caution">
    <text evidence="2">The sequence shown here is derived from an EMBL/GenBank/DDBJ whole genome shotgun (WGS) entry which is preliminary data.</text>
</comment>
<organism evidence="2 3">
    <name type="scientific">Arcicella aurantiaca</name>
    <dbReference type="NCBI Taxonomy" id="591202"/>
    <lineage>
        <taxon>Bacteria</taxon>
        <taxon>Pseudomonadati</taxon>
        <taxon>Bacteroidota</taxon>
        <taxon>Cytophagia</taxon>
        <taxon>Cytophagales</taxon>
        <taxon>Flectobacillaceae</taxon>
        <taxon>Arcicella</taxon>
    </lineage>
</organism>
<protein>
    <submittedName>
        <fullName evidence="2">Sporulation related protein</fullName>
    </submittedName>
</protein>
<dbReference type="EMBL" id="QGGO01000035">
    <property type="protein sequence ID" value="PWK17440.1"/>
    <property type="molecule type" value="Genomic_DNA"/>
</dbReference>
<dbReference type="Pfam" id="PF05036">
    <property type="entry name" value="SPOR"/>
    <property type="match status" value="1"/>
</dbReference>
<evidence type="ECO:0000259" key="1">
    <source>
        <dbReference type="Pfam" id="PF05036"/>
    </source>
</evidence>
<keyword evidence="3" id="KW-1185">Reference proteome</keyword>
<feature type="domain" description="SPOR" evidence="1">
    <location>
        <begin position="91"/>
        <end position="159"/>
    </location>
</feature>
<gene>
    <name evidence="2" type="ORF">LV89_04355</name>
</gene>
<dbReference type="Gene3D" id="3.30.70.1070">
    <property type="entry name" value="Sporulation related repeat"/>
    <property type="match status" value="1"/>
</dbReference>
<sequence length="162" mass="18220">MKNWLKNLLFVLFSFIFLGFGMLVAEIFIREKGNPLKDPNFLAQTPSDTVTITNITTLDSTQGWINDTIDLSEPAPQNTENKQVITKSSEQKDYLVITGMYGQKANANREVKKLKDFGYSEAHSFRKSSMDAVSAGYFGKEEAENIASELKNKGFQAIVKHQ</sequence>
<reference evidence="2 3" key="1">
    <citation type="submission" date="2018-05" db="EMBL/GenBank/DDBJ databases">
        <title>Genomic Encyclopedia of Archaeal and Bacterial Type Strains, Phase II (KMG-II): from individual species to whole genera.</title>
        <authorList>
            <person name="Goeker M."/>
        </authorList>
    </citation>
    <scope>NUCLEOTIDE SEQUENCE [LARGE SCALE GENOMIC DNA]</scope>
    <source>
        <strain evidence="2 3">DSM 22214</strain>
    </source>
</reference>
<dbReference type="RefSeq" id="WP_109745015.1">
    <property type="nucleotide sequence ID" value="NZ_QGGO01000035.1"/>
</dbReference>
<evidence type="ECO:0000313" key="2">
    <source>
        <dbReference type="EMBL" id="PWK17440.1"/>
    </source>
</evidence>
<accession>A0A316E3H3</accession>
<proteinExistence type="predicted"/>
<dbReference type="GO" id="GO:0042834">
    <property type="term" value="F:peptidoglycan binding"/>
    <property type="evidence" value="ECO:0007669"/>
    <property type="project" value="InterPro"/>
</dbReference>
<dbReference type="SUPFAM" id="SSF110997">
    <property type="entry name" value="Sporulation related repeat"/>
    <property type="match status" value="1"/>
</dbReference>
<dbReference type="AlphaFoldDB" id="A0A316E3H3"/>